<comment type="similarity">
    <text evidence="1">Belongs to the RecN family.</text>
</comment>
<keyword evidence="3" id="KW-0547">Nucleotide-binding</keyword>
<dbReference type="GO" id="GO:0016887">
    <property type="term" value="F:ATP hydrolysis activity"/>
    <property type="evidence" value="ECO:0007669"/>
    <property type="project" value="InterPro"/>
</dbReference>
<dbReference type="EMBL" id="UINC01052403">
    <property type="protein sequence ID" value="SVB67699.1"/>
    <property type="molecule type" value="Genomic_DNA"/>
</dbReference>
<name>A0A382FYK5_9ZZZZ</name>
<accession>A0A382FYK5</accession>
<dbReference type="AlphaFoldDB" id="A0A382FYK5"/>
<reference evidence="10" key="1">
    <citation type="submission" date="2018-05" db="EMBL/GenBank/DDBJ databases">
        <authorList>
            <person name="Lanie J.A."/>
            <person name="Ng W.-L."/>
            <person name="Kazmierczak K.M."/>
            <person name="Andrzejewski T.M."/>
            <person name="Davidsen T.M."/>
            <person name="Wayne K.J."/>
            <person name="Tettelin H."/>
            <person name="Glass J.I."/>
            <person name="Rusch D."/>
            <person name="Podicherti R."/>
            <person name="Tsui H.-C.T."/>
            <person name="Winkler M.E."/>
        </authorList>
    </citation>
    <scope>NUCLEOTIDE SEQUENCE</scope>
</reference>
<keyword evidence="5" id="KW-0067">ATP-binding</keyword>
<evidence type="ECO:0000256" key="5">
    <source>
        <dbReference type="ARBA" id="ARBA00022840"/>
    </source>
</evidence>
<evidence type="ECO:0000256" key="6">
    <source>
        <dbReference type="ARBA" id="ARBA00023204"/>
    </source>
</evidence>
<keyword evidence="6" id="KW-0234">DNA repair</keyword>
<evidence type="ECO:0000259" key="9">
    <source>
        <dbReference type="Pfam" id="PF13476"/>
    </source>
</evidence>
<dbReference type="InterPro" id="IPR038729">
    <property type="entry name" value="Rad50/SbcC_AAA"/>
</dbReference>
<dbReference type="GO" id="GO:0009432">
    <property type="term" value="P:SOS response"/>
    <property type="evidence" value="ECO:0007669"/>
    <property type="project" value="TreeGrafter"/>
</dbReference>
<evidence type="ECO:0000256" key="8">
    <source>
        <dbReference type="SAM" id="Coils"/>
    </source>
</evidence>
<sequence length="411" mass="47072">MYIKDFAIIDEIDINFKPGLTVITGETGSGKSILLQALGVCLGAKADKIMVRNGSRRAVIETEFKDREIRRLISDQGRTKAYQNDEPITLANLIKMNETRVDFHGQHDQQLILDSNRHIDYLDRYCGHEREVNSLEDTYRELNDLRSKLDRLHQSAEETRDRLDLLKFQATEIDAVDPKIGEDFKFDQLYKKLSHIEEILRTLQKVHSKLSTEDHSLLDQLSNTVQALASLEKYDLELTKITDLLKSSIIQLQEAGSEITSQLSESEFEPDELSIIEDRLNALETLKRKYGGSIESVLERRKLIQEELQTLNNPEQSEKALIEIIEEKEKMFSMTAISVHKKRKEKSNDLSSKIEGAMEELNMPGAHFEIRIGQERSDHGFVDYNNELHMGNPKGIDTVEFFLSANPGEPV</sequence>
<dbReference type="InterPro" id="IPR027417">
    <property type="entry name" value="P-loop_NTPase"/>
</dbReference>
<feature type="domain" description="Rad50/SbcC-type AAA" evidence="9">
    <location>
        <begin position="2"/>
        <end position="210"/>
    </location>
</feature>
<dbReference type="PANTHER" id="PTHR11059:SF0">
    <property type="entry name" value="DNA REPAIR PROTEIN RECN"/>
    <property type="match status" value="1"/>
</dbReference>
<dbReference type="PANTHER" id="PTHR11059">
    <property type="entry name" value="DNA REPAIR PROTEIN RECN"/>
    <property type="match status" value="1"/>
</dbReference>
<dbReference type="GO" id="GO:0006310">
    <property type="term" value="P:DNA recombination"/>
    <property type="evidence" value="ECO:0007669"/>
    <property type="project" value="InterPro"/>
</dbReference>
<feature type="non-terminal residue" evidence="10">
    <location>
        <position position="411"/>
    </location>
</feature>
<evidence type="ECO:0000256" key="2">
    <source>
        <dbReference type="ARBA" id="ARBA00021315"/>
    </source>
</evidence>
<organism evidence="10">
    <name type="scientific">marine metagenome</name>
    <dbReference type="NCBI Taxonomy" id="408172"/>
    <lineage>
        <taxon>unclassified sequences</taxon>
        <taxon>metagenomes</taxon>
        <taxon>ecological metagenomes</taxon>
    </lineage>
</organism>
<evidence type="ECO:0000313" key="10">
    <source>
        <dbReference type="EMBL" id="SVB67699.1"/>
    </source>
</evidence>
<evidence type="ECO:0000256" key="1">
    <source>
        <dbReference type="ARBA" id="ARBA00009441"/>
    </source>
</evidence>
<dbReference type="Gene3D" id="3.40.50.300">
    <property type="entry name" value="P-loop containing nucleotide triphosphate hydrolases"/>
    <property type="match status" value="2"/>
</dbReference>
<keyword evidence="4" id="KW-0227">DNA damage</keyword>
<dbReference type="InterPro" id="IPR004604">
    <property type="entry name" value="DNA_recomb/repair_RecN"/>
</dbReference>
<protein>
    <recommendedName>
        <fullName evidence="2">DNA repair protein RecN</fullName>
    </recommendedName>
    <alternativeName>
        <fullName evidence="7">Recombination protein N</fullName>
    </alternativeName>
</protein>
<keyword evidence="8" id="KW-0175">Coiled coil</keyword>
<evidence type="ECO:0000256" key="3">
    <source>
        <dbReference type="ARBA" id="ARBA00022741"/>
    </source>
</evidence>
<feature type="coiled-coil region" evidence="8">
    <location>
        <begin position="132"/>
        <end position="162"/>
    </location>
</feature>
<gene>
    <name evidence="10" type="ORF">METZ01_LOCUS220553</name>
</gene>
<evidence type="ECO:0000256" key="7">
    <source>
        <dbReference type="ARBA" id="ARBA00033408"/>
    </source>
</evidence>
<dbReference type="SUPFAM" id="SSF52540">
    <property type="entry name" value="P-loop containing nucleoside triphosphate hydrolases"/>
    <property type="match status" value="1"/>
</dbReference>
<dbReference type="Pfam" id="PF13476">
    <property type="entry name" value="AAA_23"/>
    <property type="match status" value="1"/>
</dbReference>
<dbReference type="GO" id="GO:0006302">
    <property type="term" value="P:double-strand break repair"/>
    <property type="evidence" value="ECO:0007669"/>
    <property type="project" value="InterPro"/>
</dbReference>
<dbReference type="GO" id="GO:0043590">
    <property type="term" value="C:bacterial nucleoid"/>
    <property type="evidence" value="ECO:0007669"/>
    <property type="project" value="TreeGrafter"/>
</dbReference>
<evidence type="ECO:0000256" key="4">
    <source>
        <dbReference type="ARBA" id="ARBA00022763"/>
    </source>
</evidence>
<dbReference type="GO" id="GO:0005524">
    <property type="term" value="F:ATP binding"/>
    <property type="evidence" value="ECO:0007669"/>
    <property type="project" value="UniProtKB-KW"/>
</dbReference>
<proteinExistence type="inferred from homology"/>